<feature type="region of interest" description="Disordered" evidence="1">
    <location>
        <begin position="1"/>
        <end position="32"/>
    </location>
</feature>
<dbReference type="RefSeq" id="XP_021870837.1">
    <property type="nucleotide sequence ID" value="XM_022019124.1"/>
</dbReference>
<dbReference type="FunCoup" id="A0A1Y1UFG1">
    <property type="interactions" value="194"/>
</dbReference>
<dbReference type="PANTHER" id="PTHR10285">
    <property type="entry name" value="URIDINE KINASE"/>
    <property type="match status" value="1"/>
</dbReference>
<comment type="caution">
    <text evidence="2">The sequence shown here is derived from an EMBL/GenBank/DDBJ whole genome shotgun (WGS) entry which is preliminary data.</text>
</comment>
<dbReference type="OrthoDB" id="6362633at2759"/>
<accession>A0A1Y1UFG1</accession>
<reference evidence="2 3" key="1">
    <citation type="submission" date="2017-03" db="EMBL/GenBank/DDBJ databases">
        <title>Widespread Adenine N6-methylation of Active Genes in Fungi.</title>
        <authorList>
            <consortium name="DOE Joint Genome Institute"/>
            <person name="Mondo S.J."/>
            <person name="Dannebaum R.O."/>
            <person name="Kuo R.C."/>
            <person name="Louie K.B."/>
            <person name="Bewick A.J."/>
            <person name="Labutti K."/>
            <person name="Haridas S."/>
            <person name="Kuo A."/>
            <person name="Salamov A."/>
            <person name="Ahrendt S.R."/>
            <person name="Lau R."/>
            <person name="Bowen B.P."/>
            <person name="Lipzen A."/>
            <person name="Sullivan W."/>
            <person name="Andreopoulos W.B."/>
            <person name="Clum A."/>
            <person name="Lindquist E."/>
            <person name="Daum C."/>
            <person name="Northen T.R."/>
            <person name="Ramamoorthy G."/>
            <person name="Schmitz R.J."/>
            <person name="Gryganskyi A."/>
            <person name="Culley D."/>
            <person name="Magnuson J."/>
            <person name="James T.Y."/>
            <person name="O'Malley M.A."/>
            <person name="Stajich J.E."/>
            <person name="Spatafora J.W."/>
            <person name="Visel A."/>
            <person name="Grigoriev I.V."/>
        </authorList>
    </citation>
    <scope>NUCLEOTIDE SEQUENCE [LARGE SCALE GENOMIC DNA]</scope>
    <source>
        <strain evidence="2 3">NRRL Y-17943</strain>
    </source>
</reference>
<keyword evidence="2" id="KW-0378">Hydrolase</keyword>
<evidence type="ECO:0000256" key="1">
    <source>
        <dbReference type="SAM" id="MobiDB-lite"/>
    </source>
</evidence>
<dbReference type="InParanoid" id="A0A1Y1UFG1"/>
<dbReference type="SUPFAM" id="SSF52540">
    <property type="entry name" value="P-loop containing nucleoside triphosphate hydrolases"/>
    <property type="match status" value="1"/>
</dbReference>
<dbReference type="GO" id="GO:0016787">
    <property type="term" value="F:hydrolase activity"/>
    <property type="evidence" value="ECO:0007669"/>
    <property type="project" value="UniProtKB-KW"/>
</dbReference>
<dbReference type="InterPro" id="IPR027417">
    <property type="entry name" value="P-loop_NTPase"/>
</dbReference>
<evidence type="ECO:0000313" key="2">
    <source>
        <dbReference type="EMBL" id="ORX36768.1"/>
    </source>
</evidence>
<gene>
    <name evidence="2" type="ORF">BD324DRAFT_681534</name>
</gene>
<dbReference type="GeneID" id="33560933"/>
<proteinExistence type="predicted"/>
<dbReference type="STRING" id="4999.A0A1Y1UFG1"/>
<dbReference type="AlphaFoldDB" id="A0A1Y1UFG1"/>
<feature type="region of interest" description="Disordered" evidence="1">
    <location>
        <begin position="97"/>
        <end position="117"/>
    </location>
</feature>
<dbReference type="EMBL" id="NBSH01000007">
    <property type="protein sequence ID" value="ORX36768.1"/>
    <property type="molecule type" value="Genomic_DNA"/>
</dbReference>
<feature type="compositionally biased region" description="Basic and acidic residues" evidence="1">
    <location>
        <begin position="1"/>
        <end position="14"/>
    </location>
</feature>
<feature type="compositionally biased region" description="Basic and acidic residues" evidence="1">
    <location>
        <begin position="101"/>
        <end position="114"/>
    </location>
</feature>
<dbReference type="Proteomes" id="UP000193218">
    <property type="component" value="Unassembled WGS sequence"/>
</dbReference>
<evidence type="ECO:0000313" key="3">
    <source>
        <dbReference type="Proteomes" id="UP000193218"/>
    </source>
</evidence>
<dbReference type="Gene3D" id="3.40.50.300">
    <property type="entry name" value="P-loop containing nucleotide triphosphate hydrolases"/>
    <property type="match status" value="1"/>
</dbReference>
<organism evidence="2 3">
    <name type="scientific">Kockovaella imperatae</name>
    <dbReference type="NCBI Taxonomy" id="4999"/>
    <lineage>
        <taxon>Eukaryota</taxon>
        <taxon>Fungi</taxon>
        <taxon>Dikarya</taxon>
        <taxon>Basidiomycota</taxon>
        <taxon>Agaricomycotina</taxon>
        <taxon>Tremellomycetes</taxon>
        <taxon>Tremellales</taxon>
        <taxon>Cuniculitremaceae</taxon>
        <taxon>Kockovaella</taxon>
    </lineage>
</organism>
<keyword evidence="3" id="KW-1185">Reference proteome</keyword>
<sequence>MPLTERSAERDRASRGIGQITMPSNPYGVRMSSSRTLGGDDDLERLAQKVVARYHDTPPDKRLLVSVAGIPGSGKSTLAYPLTDRINALISGHAPLHPSHLRPDEHIASPDKKAGTGSDEVAICVGLDGWHLTREKLDTFHDPKDAHWRRGAPFTFDLSSYLTFLLHLRQPLQPNPPVGIPFPTFDHALKDPRPSPVPILPRHRIVVLEGLYTHLAIPGWKDCAEMYDIRVWVDVDPSIARGRVIERNFRAGIVNDLDRCAERVDAVDMENAKLILENRIEATDEVHPEDVPGNQDP</sequence>
<protein>
    <submittedName>
        <fullName evidence="2">p-loop containing nucleoside triphosphate hydrolase protein</fullName>
    </submittedName>
</protein>
<name>A0A1Y1UFG1_9TREE</name>